<sequence>MRIIVGGKSFKTNLRNDDPGLLLLRLGHPPQQQRSRSKADAKQVPCPARLAYTLLCTLSCSAALGGAADGRSTRSNLDLERAASRPPLCPPSRGSGQARQAAKAKTRRKYLRVSRYIDHLLTTPSQLPVSVSVTHFPGALGSDVSMVQAHFQSPEPAGPPRRIEDFRREFKVDGEFRNNHLDDSKSITVDVTSLGLSGLRCYHSVGTFASDQVLAFVHFAMPFDLVADFDGAHKGSTPLQSNRLPERRGAPGKHSTPRRVKSQDSRPKKLKSWDKEHGAQSAEARSKLKAGAVDPSVPSRWPTV</sequence>
<reference evidence="2" key="1">
    <citation type="journal article" date="2021" name="Mol. Plant Microbe Interact.">
        <title>Complete Genome Sequence of the Plant-Pathogenic Fungus Colletotrichum lupini.</title>
        <authorList>
            <person name="Baroncelli R."/>
            <person name="Pensec F."/>
            <person name="Da Lio D."/>
            <person name="Boufleur T."/>
            <person name="Vicente I."/>
            <person name="Sarrocco S."/>
            <person name="Picot A."/>
            <person name="Baraldi E."/>
            <person name="Sukno S."/>
            <person name="Thon M."/>
            <person name="Le Floch G."/>
        </authorList>
    </citation>
    <scope>NUCLEOTIDE SEQUENCE</scope>
    <source>
        <strain evidence="2">IMI 504893</strain>
    </source>
</reference>
<feature type="compositionally biased region" description="Basic and acidic residues" evidence="1">
    <location>
        <begin position="261"/>
        <end position="278"/>
    </location>
</feature>
<evidence type="ECO:0000313" key="3">
    <source>
        <dbReference type="Proteomes" id="UP000830671"/>
    </source>
</evidence>
<accession>A0A9Q8WPQ0</accession>
<dbReference type="KEGG" id="clup:CLUP02_16623"/>
<feature type="region of interest" description="Disordered" evidence="1">
    <location>
        <begin position="79"/>
        <end position="104"/>
    </location>
</feature>
<dbReference type="EMBL" id="CP019481">
    <property type="protein sequence ID" value="UQC91089.1"/>
    <property type="molecule type" value="Genomic_DNA"/>
</dbReference>
<dbReference type="RefSeq" id="XP_049152688.1">
    <property type="nucleotide sequence ID" value="XM_049295541.1"/>
</dbReference>
<name>A0A9Q8WPQ0_9PEZI</name>
<dbReference type="AlphaFoldDB" id="A0A9Q8WPQ0"/>
<evidence type="ECO:0000256" key="1">
    <source>
        <dbReference type="SAM" id="MobiDB-lite"/>
    </source>
</evidence>
<dbReference type="GeneID" id="73350551"/>
<proteinExistence type="predicted"/>
<gene>
    <name evidence="2" type="ORF">CLUP02_16623</name>
</gene>
<protein>
    <submittedName>
        <fullName evidence="2">Uncharacterized protein</fullName>
    </submittedName>
</protein>
<organism evidence="2 3">
    <name type="scientific">Colletotrichum lupini</name>
    <dbReference type="NCBI Taxonomy" id="145971"/>
    <lineage>
        <taxon>Eukaryota</taxon>
        <taxon>Fungi</taxon>
        <taxon>Dikarya</taxon>
        <taxon>Ascomycota</taxon>
        <taxon>Pezizomycotina</taxon>
        <taxon>Sordariomycetes</taxon>
        <taxon>Hypocreomycetidae</taxon>
        <taxon>Glomerellales</taxon>
        <taxon>Glomerellaceae</taxon>
        <taxon>Colletotrichum</taxon>
        <taxon>Colletotrichum acutatum species complex</taxon>
    </lineage>
</organism>
<dbReference type="Proteomes" id="UP000830671">
    <property type="component" value="Chromosome 9"/>
</dbReference>
<keyword evidence="3" id="KW-1185">Reference proteome</keyword>
<feature type="region of interest" description="Disordered" evidence="1">
    <location>
        <begin position="236"/>
        <end position="304"/>
    </location>
</feature>
<evidence type="ECO:0000313" key="2">
    <source>
        <dbReference type="EMBL" id="UQC91089.1"/>
    </source>
</evidence>